<evidence type="ECO:0000256" key="2">
    <source>
        <dbReference type="ARBA" id="ARBA00010961"/>
    </source>
</evidence>
<evidence type="ECO:0000256" key="7">
    <source>
        <dbReference type="SAM" id="MobiDB-lite"/>
    </source>
</evidence>
<dbReference type="GO" id="GO:0003677">
    <property type="term" value="F:DNA binding"/>
    <property type="evidence" value="ECO:0007669"/>
    <property type="project" value="UniProtKB-UniRule"/>
</dbReference>
<dbReference type="EMBL" id="CP013020">
    <property type="protein sequence ID" value="ALK85788.1"/>
    <property type="molecule type" value="Genomic_DNA"/>
</dbReference>
<keyword evidence="3 6" id="KW-0815">Transposition</keyword>
<sequence length="135" mass="15347">MKEKNQAVPDEVLSKEFISQFKTEADVSKFLKQLHAQVLEKMLEGEMDDHLGYEKNSMAGNNTGNSRNGSYPKKIHTGHGESVISIPCDRNGQFEPIAVPKHESRAFYRELVISLYAKGISISDIEEEMREIYEI</sequence>
<dbReference type="AlphaFoldDB" id="A0A0P0M4S1"/>
<evidence type="ECO:0000256" key="5">
    <source>
        <dbReference type="ARBA" id="ARBA00023172"/>
    </source>
</evidence>
<keyword evidence="6" id="KW-0814">Transposable element</keyword>
<reference evidence="8 9" key="2">
    <citation type="journal article" date="2016" name="Genome Biol. Evol.">
        <title>Extensive mobilome-driven genome diversification in mouse gut-associated Bacteroides vulgatus mpk.</title>
        <authorList>
            <person name="Lange A."/>
            <person name="Beier S."/>
            <person name="Steimle A."/>
            <person name="Autenrieth I.B."/>
            <person name="Huson D.H."/>
            <person name="Frick J.S."/>
        </authorList>
    </citation>
    <scope>NUCLEOTIDE SEQUENCE [LARGE SCALE GENOMIC DNA]</scope>
    <source>
        <strain evidence="9">mpk</strain>
    </source>
</reference>
<dbReference type="Proteomes" id="UP000061587">
    <property type="component" value="Chromosome"/>
</dbReference>
<evidence type="ECO:0000256" key="6">
    <source>
        <dbReference type="RuleBase" id="RU365089"/>
    </source>
</evidence>
<feature type="region of interest" description="Disordered" evidence="7">
    <location>
        <begin position="52"/>
        <end position="76"/>
    </location>
</feature>
<dbReference type="PATRIC" id="fig|821.40.peg.3860"/>
<proteinExistence type="inferred from homology"/>
<dbReference type="InterPro" id="IPR001207">
    <property type="entry name" value="Transposase_mutator"/>
</dbReference>
<comment type="similarity">
    <text evidence="2 6">Belongs to the transposase mutator family.</text>
</comment>
<gene>
    <name evidence="8" type="ORF">BvMPK_3218</name>
</gene>
<evidence type="ECO:0000256" key="4">
    <source>
        <dbReference type="ARBA" id="ARBA00023125"/>
    </source>
</evidence>
<keyword evidence="4 6" id="KW-0238">DNA-binding</keyword>
<evidence type="ECO:0000256" key="3">
    <source>
        <dbReference type="ARBA" id="ARBA00022578"/>
    </source>
</evidence>
<dbReference type="GO" id="GO:0006313">
    <property type="term" value="P:DNA transposition"/>
    <property type="evidence" value="ECO:0007669"/>
    <property type="project" value="UniProtKB-UniRule"/>
</dbReference>
<evidence type="ECO:0000256" key="1">
    <source>
        <dbReference type="ARBA" id="ARBA00002190"/>
    </source>
</evidence>
<evidence type="ECO:0000313" key="9">
    <source>
        <dbReference type="Proteomes" id="UP000061587"/>
    </source>
</evidence>
<reference evidence="9" key="1">
    <citation type="submission" date="2015-10" db="EMBL/GenBank/DDBJ databases">
        <title>Extensive mobilome-driven genome diversification in gut-associated Bacteroides vulgatus mpk.</title>
        <authorList>
            <person name="Beier S."/>
            <person name="Lange A."/>
            <person name="Huson D.H."/>
            <person name="Frick J.-S."/>
            <person name="Autenrieth I.B."/>
        </authorList>
    </citation>
    <scope>NUCLEOTIDE SEQUENCE [LARGE SCALE GENOMIC DNA]</scope>
    <source>
        <strain evidence="9">mpk</strain>
    </source>
</reference>
<name>A0A0P0M4S1_PHOVU</name>
<dbReference type="GO" id="GO:0004803">
    <property type="term" value="F:transposase activity"/>
    <property type="evidence" value="ECO:0007669"/>
    <property type="project" value="UniProtKB-UniRule"/>
</dbReference>
<dbReference type="PANTHER" id="PTHR33217">
    <property type="entry name" value="TRANSPOSASE FOR INSERTION SEQUENCE ELEMENT IS1081"/>
    <property type="match status" value="1"/>
</dbReference>
<dbReference type="PANTHER" id="PTHR33217:SF8">
    <property type="entry name" value="MUTATOR FAMILY TRANSPOSASE"/>
    <property type="match status" value="1"/>
</dbReference>
<dbReference type="Pfam" id="PF00872">
    <property type="entry name" value="Transposase_mut"/>
    <property type="match status" value="1"/>
</dbReference>
<evidence type="ECO:0000313" key="8">
    <source>
        <dbReference type="EMBL" id="ALK85788.1"/>
    </source>
</evidence>
<keyword evidence="5 6" id="KW-0233">DNA recombination</keyword>
<accession>A0A0P0M4S1</accession>
<protein>
    <recommendedName>
        <fullName evidence="6">Mutator family transposase</fullName>
    </recommendedName>
</protein>
<feature type="compositionally biased region" description="Polar residues" evidence="7">
    <location>
        <begin position="58"/>
        <end position="69"/>
    </location>
</feature>
<organism evidence="8 9">
    <name type="scientific">Phocaeicola vulgatus</name>
    <name type="common">Bacteroides vulgatus</name>
    <dbReference type="NCBI Taxonomy" id="821"/>
    <lineage>
        <taxon>Bacteria</taxon>
        <taxon>Pseudomonadati</taxon>
        <taxon>Bacteroidota</taxon>
        <taxon>Bacteroidia</taxon>
        <taxon>Bacteroidales</taxon>
        <taxon>Bacteroidaceae</taxon>
        <taxon>Phocaeicola</taxon>
    </lineage>
</organism>
<comment type="function">
    <text evidence="1 6">Required for the transposition of the insertion element.</text>
</comment>